<protein>
    <submittedName>
        <fullName evidence="9">DMT family transporter</fullName>
    </submittedName>
</protein>
<dbReference type="InterPro" id="IPR051258">
    <property type="entry name" value="Diverse_Substrate_Transporter"/>
</dbReference>
<dbReference type="PANTHER" id="PTHR42920:SF5">
    <property type="entry name" value="EAMA DOMAIN-CONTAINING PROTEIN"/>
    <property type="match status" value="1"/>
</dbReference>
<feature type="domain" description="EamA" evidence="8">
    <location>
        <begin position="8"/>
        <end position="135"/>
    </location>
</feature>
<proteinExistence type="inferred from homology"/>
<gene>
    <name evidence="9" type="ORF">FVO59_05340</name>
</gene>
<evidence type="ECO:0000256" key="5">
    <source>
        <dbReference type="ARBA" id="ARBA00022989"/>
    </source>
</evidence>
<feature type="transmembrane region" description="Helical" evidence="7">
    <location>
        <begin position="118"/>
        <end position="136"/>
    </location>
</feature>
<dbReference type="GO" id="GO:0005886">
    <property type="term" value="C:plasma membrane"/>
    <property type="evidence" value="ECO:0007669"/>
    <property type="project" value="UniProtKB-SubCell"/>
</dbReference>
<dbReference type="Pfam" id="PF00892">
    <property type="entry name" value="EamA"/>
    <property type="match status" value="2"/>
</dbReference>
<evidence type="ECO:0000256" key="3">
    <source>
        <dbReference type="ARBA" id="ARBA00022475"/>
    </source>
</evidence>
<dbReference type="PANTHER" id="PTHR42920">
    <property type="entry name" value="OS03G0707200 PROTEIN-RELATED"/>
    <property type="match status" value="1"/>
</dbReference>
<dbReference type="InterPro" id="IPR037185">
    <property type="entry name" value="EmrE-like"/>
</dbReference>
<evidence type="ECO:0000256" key="6">
    <source>
        <dbReference type="ARBA" id="ARBA00023136"/>
    </source>
</evidence>
<feature type="transmembrane region" description="Helical" evidence="7">
    <location>
        <begin position="202"/>
        <end position="225"/>
    </location>
</feature>
<dbReference type="Proteomes" id="UP000515708">
    <property type="component" value="Chromosome"/>
</dbReference>
<reference evidence="9 10" key="1">
    <citation type="journal article" date="2020" name="Front. Microbiol.">
        <title>Design of Bacterial Strain-Specific qPCR Assays Using NGS Data and Publicly Available Resources and Its Application to Track Biocontrol Strains.</title>
        <authorList>
            <person name="Hernandez I."/>
            <person name="Sant C."/>
            <person name="Martinez R."/>
            <person name="Fernandez C."/>
        </authorList>
    </citation>
    <scope>NUCLEOTIDE SEQUENCE [LARGE SCALE GENOMIC DNA]</scope>
    <source>
        <strain evidence="9 10">B24</strain>
    </source>
</reference>
<evidence type="ECO:0000256" key="7">
    <source>
        <dbReference type="SAM" id="Phobius"/>
    </source>
</evidence>
<sequence length="295" mass="31275">MRLRPQELALIAITAVWGSTFLLVHWAMQHSDPWFFVGLRFLVAGAISILIFRRSLRGMTWTDIGAGAAIGAMIYGGYGLQTLGLQSIDSSTSAFLTALYVPMVPFAQWLFFRKRPPALAFAGAGLAFAGLLLIAGPDALTFSLGIGETATLISTLPIVGEIILISAFANRIDLGRITVVQLVTAGVLGFATMPFVGETVPAFSWVWVAAGVGLGAASCLIQLTMNWAQKSVSPTRATIIYAGEPVWAAAIGRLAGERLPAAALLGGMLVVLGILASELRIVRRRRGVEGRRPPG</sequence>
<organism evidence="9 10">
    <name type="scientific">Microbacterium esteraromaticum</name>
    <dbReference type="NCBI Taxonomy" id="57043"/>
    <lineage>
        <taxon>Bacteria</taxon>
        <taxon>Bacillati</taxon>
        <taxon>Actinomycetota</taxon>
        <taxon>Actinomycetes</taxon>
        <taxon>Micrococcales</taxon>
        <taxon>Microbacteriaceae</taxon>
        <taxon>Microbacterium</taxon>
    </lineage>
</organism>
<comment type="subcellular location">
    <subcellularLocation>
        <location evidence="1">Cell membrane</location>
        <topology evidence="1">Multi-pass membrane protein</topology>
    </subcellularLocation>
</comment>
<keyword evidence="5 7" id="KW-1133">Transmembrane helix</keyword>
<evidence type="ECO:0000256" key="1">
    <source>
        <dbReference type="ARBA" id="ARBA00004651"/>
    </source>
</evidence>
<keyword evidence="4 7" id="KW-0812">Transmembrane</keyword>
<feature type="transmembrane region" description="Helical" evidence="7">
    <location>
        <begin position="142"/>
        <end position="165"/>
    </location>
</feature>
<feature type="transmembrane region" description="Helical" evidence="7">
    <location>
        <begin position="64"/>
        <end position="81"/>
    </location>
</feature>
<evidence type="ECO:0000313" key="10">
    <source>
        <dbReference type="Proteomes" id="UP000515708"/>
    </source>
</evidence>
<feature type="transmembrane region" description="Helical" evidence="7">
    <location>
        <begin position="93"/>
        <end position="111"/>
    </location>
</feature>
<comment type="similarity">
    <text evidence="2">Belongs to the EamA transporter family.</text>
</comment>
<feature type="transmembrane region" description="Helical" evidence="7">
    <location>
        <begin position="7"/>
        <end position="28"/>
    </location>
</feature>
<feature type="transmembrane region" description="Helical" evidence="7">
    <location>
        <begin position="34"/>
        <end position="52"/>
    </location>
</feature>
<dbReference type="EMBL" id="CP043732">
    <property type="protein sequence ID" value="QMU98613.1"/>
    <property type="molecule type" value="Genomic_DNA"/>
</dbReference>
<evidence type="ECO:0000313" key="9">
    <source>
        <dbReference type="EMBL" id="QMU98613.1"/>
    </source>
</evidence>
<evidence type="ECO:0000259" key="8">
    <source>
        <dbReference type="Pfam" id="PF00892"/>
    </source>
</evidence>
<dbReference type="InterPro" id="IPR000620">
    <property type="entry name" value="EamA_dom"/>
</dbReference>
<feature type="transmembrane region" description="Helical" evidence="7">
    <location>
        <begin position="177"/>
        <end position="196"/>
    </location>
</feature>
<feature type="domain" description="EamA" evidence="8">
    <location>
        <begin position="147"/>
        <end position="275"/>
    </location>
</feature>
<dbReference type="SUPFAM" id="SSF103481">
    <property type="entry name" value="Multidrug resistance efflux transporter EmrE"/>
    <property type="match status" value="2"/>
</dbReference>
<name>A0A7D7WJB9_9MICO</name>
<dbReference type="AlphaFoldDB" id="A0A7D7WJB9"/>
<feature type="transmembrane region" description="Helical" evidence="7">
    <location>
        <begin position="261"/>
        <end position="282"/>
    </location>
</feature>
<evidence type="ECO:0000256" key="2">
    <source>
        <dbReference type="ARBA" id="ARBA00007362"/>
    </source>
</evidence>
<keyword evidence="3" id="KW-1003">Cell membrane</keyword>
<feature type="transmembrane region" description="Helical" evidence="7">
    <location>
        <begin position="237"/>
        <end position="255"/>
    </location>
</feature>
<evidence type="ECO:0000256" key="4">
    <source>
        <dbReference type="ARBA" id="ARBA00022692"/>
    </source>
</evidence>
<accession>A0A7D7WJB9</accession>
<keyword evidence="6 7" id="KW-0472">Membrane</keyword>